<protein>
    <submittedName>
        <fullName evidence="5">GNAT family N-acetyltransferase</fullName>
    </submittedName>
</protein>
<evidence type="ECO:0000256" key="3">
    <source>
        <dbReference type="ARBA" id="ARBA00038502"/>
    </source>
</evidence>
<evidence type="ECO:0000256" key="2">
    <source>
        <dbReference type="ARBA" id="ARBA00023315"/>
    </source>
</evidence>
<dbReference type="InterPro" id="IPR051531">
    <property type="entry name" value="N-acetyltransferase"/>
</dbReference>
<dbReference type="Gene3D" id="3.40.630.30">
    <property type="match status" value="1"/>
</dbReference>
<dbReference type="Proteomes" id="UP000503088">
    <property type="component" value="Chromosome"/>
</dbReference>
<dbReference type="SUPFAM" id="SSF55729">
    <property type="entry name" value="Acyl-CoA N-acyltransferases (Nat)"/>
    <property type="match status" value="1"/>
</dbReference>
<keyword evidence="1 5" id="KW-0808">Transferase</keyword>
<dbReference type="InterPro" id="IPR000182">
    <property type="entry name" value="GNAT_dom"/>
</dbReference>
<dbReference type="Pfam" id="PF13302">
    <property type="entry name" value="Acetyltransf_3"/>
    <property type="match status" value="1"/>
</dbReference>
<keyword evidence="6" id="KW-1185">Reference proteome</keyword>
<accession>A0A7D4BRF4</accession>
<evidence type="ECO:0000313" key="5">
    <source>
        <dbReference type="EMBL" id="QKG85531.1"/>
    </source>
</evidence>
<comment type="similarity">
    <text evidence="3">Belongs to the acetyltransferase family. RimJ subfamily.</text>
</comment>
<dbReference type="InterPro" id="IPR016181">
    <property type="entry name" value="Acyl_CoA_acyltransferase"/>
</dbReference>
<dbReference type="GO" id="GO:0005737">
    <property type="term" value="C:cytoplasm"/>
    <property type="evidence" value="ECO:0007669"/>
    <property type="project" value="TreeGrafter"/>
</dbReference>
<reference evidence="5 6" key="1">
    <citation type="submission" date="2020-01" db="EMBL/GenBank/DDBJ databases">
        <authorList>
            <person name="Gulvik C.A."/>
            <person name="Batra D.G."/>
        </authorList>
    </citation>
    <scope>NUCLEOTIDE SEQUENCE [LARGE SCALE GENOMIC DNA]</scope>
    <source>
        <strain evidence="5 6">W9323</strain>
    </source>
</reference>
<dbReference type="PANTHER" id="PTHR43792:SF8">
    <property type="entry name" value="[RIBOSOMAL PROTEIN US5]-ALANINE N-ACETYLTRANSFERASE"/>
    <property type="match status" value="1"/>
</dbReference>
<evidence type="ECO:0000259" key="4">
    <source>
        <dbReference type="PROSITE" id="PS51186"/>
    </source>
</evidence>
<proteinExistence type="inferred from homology"/>
<dbReference type="KEGG" id="kpul:GXN76_14430"/>
<organism evidence="5 6">
    <name type="scientific">Kroppenstedtia pulmonis</name>
    <dbReference type="NCBI Taxonomy" id="1380685"/>
    <lineage>
        <taxon>Bacteria</taxon>
        <taxon>Bacillati</taxon>
        <taxon>Bacillota</taxon>
        <taxon>Bacilli</taxon>
        <taxon>Bacillales</taxon>
        <taxon>Thermoactinomycetaceae</taxon>
        <taxon>Kroppenstedtia</taxon>
    </lineage>
</organism>
<dbReference type="GO" id="GO:0008999">
    <property type="term" value="F:protein-N-terminal-alanine acetyltransferase activity"/>
    <property type="evidence" value="ECO:0007669"/>
    <property type="project" value="TreeGrafter"/>
</dbReference>
<evidence type="ECO:0000313" key="6">
    <source>
        <dbReference type="Proteomes" id="UP000503088"/>
    </source>
</evidence>
<gene>
    <name evidence="5" type="ORF">GXN76_14430</name>
</gene>
<dbReference type="PANTHER" id="PTHR43792">
    <property type="entry name" value="GNAT FAMILY, PUTATIVE (AFU_ORTHOLOGUE AFUA_3G00765)-RELATED-RELATED"/>
    <property type="match status" value="1"/>
</dbReference>
<evidence type="ECO:0000256" key="1">
    <source>
        <dbReference type="ARBA" id="ARBA00022679"/>
    </source>
</evidence>
<feature type="domain" description="N-acetyltransferase" evidence="4">
    <location>
        <begin position="1"/>
        <end position="169"/>
    </location>
</feature>
<dbReference type="EMBL" id="CP048104">
    <property type="protein sequence ID" value="QKG85531.1"/>
    <property type="molecule type" value="Genomic_DNA"/>
</dbReference>
<name>A0A7D4BRF4_9BACL</name>
<keyword evidence="2" id="KW-0012">Acyltransferase</keyword>
<dbReference type="AlphaFoldDB" id="A0A7D4BRF4"/>
<dbReference type="PROSITE" id="PS51186">
    <property type="entry name" value="GNAT"/>
    <property type="match status" value="1"/>
</dbReference>
<sequence length="169" mass="19504">MEFYLKRLGIEDARALFAFELDNKSYFEKFVPPRGREYDHFEAFLHHLKSLLTEQTQGRCYFYLIKDQHDSILGRMNVVDIEESQGIGHLGYRVGKLHAGKGIASGALKQLLDHISEEGVIKQLHAKTTTTNIASQRVLEKNGFVQLGRSDESIELNGQHLKFVHYRWE</sequence>
<dbReference type="RefSeq" id="WP_173224267.1">
    <property type="nucleotide sequence ID" value="NZ_CP048104.1"/>
</dbReference>